<proteinExistence type="predicted"/>
<dbReference type="GO" id="GO:0004656">
    <property type="term" value="F:procollagen-proline 4-dioxygenase activity"/>
    <property type="evidence" value="ECO:0007669"/>
    <property type="project" value="TreeGrafter"/>
</dbReference>
<dbReference type="AlphaFoldDB" id="A0A7S3W806"/>
<accession>A0A7S3W806</accession>
<keyword evidence="1" id="KW-0479">Metal-binding</keyword>
<dbReference type="PANTHER" id="PTHR10869:SF246">
    <property type="entry name" value="TRANSMEMBRANE PROLYL 4-HYDROXYLASE"/>
    <property type="match status" value="1"/>
</dbReference>
<feature type="compositionally biased region" description="Acidic residues" evidence="3">
    <location>
        <begin position="202"/>
        <end position="218"/>
    </location>
</feature>
<gene>
    <name evidence="4" type="ORF">EHUX00137_LOCUS13159</name>
</gene>
<evidence type="ECO:0008006" key="5">
    <source>
        <dbReference type="Google" id="ProtNLM"/>
    </source>
</evidence>
<dbReference type="GO" id="GO:0005783">
    <property type="term" value="C:endoplasmic reticulum"/>
    <property type="evidence" value="ECO:0007669"/>
    <property type="project" value="TreeGrafter"/>
</dbReference>
<protein>
    <recommendedName>
        <fullName evidence="5">Prolyl 4-hydroxylase alpha subunit domain-containing protein</fullName>
    </recommendedName>
</protein>
<organism evidence="4">
    <name type="scientific">Emiliania huxleyi</name>
    <name type="common">Coccolithophore</name>
    <name type="synonym">Pontosphaera huxleyi</name>
    <dbReference type="NCBI Taxonomy" id="2903"/>
    <lineage>
        <taxon>Eukaryota</taxon>
        <taxon>Haptista</taxon>
        <taxon>Haptophyta</taxon>
        <taxon>Prymnesiophyceae</taxon>
        <taxon>Isochrysidales</taxon>
        <taxon>Noelaerhabdaceae</taxon>
        <taxon>Emiliania</taxon>
    </lineage>
</organism>
<sequence length="304" mass="32379">MIARKSSTSRCVCHAMAEAVTVSLGALTPEALAAHDTRVGSVTAGEALELGVPLCMLQGSIPQELIERGRSLGLEPPPALSPQSPASSAMAAAATASRTRPADIPDADDGDERWRRLANRLASRRSEPLFMHLGRGSPMASCVALARGHPMHLSLLHKDPRIVLVRNFLSPAEAAAVVALARRSGRTWLRSSGGGEYRHEDTVEDETEADGADAEEGEAPPADETRRVSGRSNRWCCVGSEHAVLAAAVERACWLTGLTAAHAEEVQVVHYTAGQQYGHHLDHFTSRDVKSARELLPGGGAWQS</sequence>
<evidence type="ECO:0000313" key="4">
    <source>
        <dbReference type="EMBL" id="CAE0542740.1"/>
    </source>
</evidence>
<dbReference type="Gene3D" id="2.60.120.620">
    <property type="entry name" value="q2cbj1_9rhob like domain"/>
    <property type="match status" value="1"/>
</dbReference>
<evidence type="ECO:0000256" key="1">
    <source>
        <dbReference type="ARBA" id="ARBA00022723"/>
    </source>
</evidence>
<dbReference type="GO" id="GO:0046872">
    <property type="term" value="F:metal ion binding"/>
    <property type="evidence" value="ECO:0007669"/>
    <property type="project" value="UniProtKB-KW"/>
</dbReference>
<feature type="region of interest" description="Disordered" evidence="3">
    <location>
        <begin position="72"/>
        <end position="111"/>
    </location>
</feature>
<reference evidence="4" key="1">
    <citation type="submission" date="2021-01" db="EMBL/GenBank/DDBJ databases">
        <authorList>
            <person name="Corre E."/>
            <person name="Pelletier E."/>
            <person name="Niang G."/>
            <person name="Scheremetjew M."/>
            <person name="Finn R."/>
            <person name="Kale V."/>
            <person name="Holt S."/>
            <person name="Cochrane G."/>
            <person name="Meng A."/>
            <person name="Brown T."/>
            <person name="Cohen L."/>
        </authorList>
    </citation>
    <scope>NUCLEOTIDE SEQUENCE</scope>
    <source>
        <strain evidence="4">379</strain>
    </source>
</reference>
<evidence type="ECO:0000256" key="2">
    <source>
        <dbReference type="ARBA" id="ARBA00023004"/>
    </source>
</evidence>
<feature type="region of interest" description="Disordered" evidence="3">
    <location>
        <begin position="190"/>
        <end position="227"/>
    </location>
</feature>
<keyword evidence="2" id="KW-0408">Iron</keyword>
<dbReference type="EMBL" id="HBIR01017516">
    <property type="protein sequence ID" value="CAE0542740.1"/>
    <property type="molecule type" value="Transcribed_RNA"/>
</dbReference>
<dbReference type="PANTHER" id="PTHR10869">
    <property type="entry name" value="PROLYL 4-HYDROXYLASE ALPHA SUBUNIT"/>
    <property type="match status" value="1"/>
</dbReference>
<dbReference type="InterPro" id="IPR045054">
    <property type="entry name" value="P4HA-like"/>
</dbReference>
<feature type="compositionally biased region" description="Low complexity" evidence="3">
    <location>
        <begin position="81"/>
        <end position="99"/>
    </location>
</feature>
<name>A0A7S3W806_EMIHU</name>
<evidence type="ECO:0000256" key="3">
    <source>
        <dbReference type="SAM" id="MobiDB-lite"/>
    </source>
</evidence>